<organism evidence="1">
    <name type="scientific">Solanum chacoense</name>
    <name type="common">Chaco potato</name>
    <dbReference type="NCBI Taxonomy" id="4108"/>
    <lineage>
        <taxon>Eukaryota</taxon>
        <taxon>Viridiplantae</taxon>
        <taxon>Streptophyta</taxon>
        <taxon>Embryophyta</taxon>
        <taxon>Tracheophyta</taxon>
        <taxon>Spermatophyta</taxon>
        <taxon>Magnoliopsida</taxon>
        <taxon>eudicotyledons</taxon>
        <taxon>Gunneridae</taxon>
        <taxon>Pentapetalae</taxon>
        <taxon>asterids</taxon>
        <taxon>lamiids</taxon>
        <taxon>Solanales</taxon>
        <taxon>Solanaceae</taxon>
        <taxon>Solanoideae</taxon>
        <taxon>Solaneae</taxon>
        <taxon>Solanum</taxon>
    </lineage>
</organism>
<reference evidence="1" key="1">
    <citation type="submission" date="2015-12" db="EMBL/GenBank/DDBJ databases">
        <title>Gene expression during late stages of embryo sac development: a critical building block for successful pollen-pistil interactions.</title>
        <authorList>
            <person name="Liu Y."/>
            <person name="Joly V."/>
            <person name="Sabar M."/>
            <person name="Matton D.P."/>
        </authorList>
    </citation>
    <scope>NUCLEOTIDE SEQUENCE</scope>
</reference>
<protein>
    <submittedName>
        <fullName evidence="1">Putative ovule protein</fullName>
    </submittedName>
</protein>
<name>A0A0V0GI81_SOLCH</name>
<sequence>MVTSFSAQHLQQPSEPTIACDTVHFPLPNQPCPCQPPPPFLIALCMDLTSHFLFPTLEATLLLNHLLIKSAVEGETCRIPSLSLCNK</sequence>
<dbReference type="AlphaFoldDB" id="A0A0V0GI81"/>
<dbReference type="EMBL" id="GEDG01037799">
    <property type="protein sequence ID" value="JAP07924.1"/>
    <property type="molecule type" value="Transcribed_RNA"/>
</dbReference>
<accession>A0A0V0GI81</accession>
<proteinExistence type="predicted"/>
<evidence type="ECO:0000313" key="1">
    <source>
        <dbReference type="EMBL" id="JAP07924.1"/>
    </source>
</evidence>